<feature type="non-terminal residue" evidence="5">
    <location>
        <position position="185"/>
    </location>
</feature>
<gene>
    <name evidence="5" type="ORF">LY90DRAFT_338825</name>
</gene>
<evidence type="ECO:0000259" key="4">
    <source>
        <dbReference type="PROSITE" id="PS51845"/>
    </source>
</evidence>
<evidence type="ECO:0000313" key="6">
    <source>
        <dbReference type="Proteomes" id="UP000193920"/>
    </source>
</evidence>
<evidence type="ECO:0000313" key="5">
    <source>
        <dbReference type="EMBL" id="ORY79247.1"/>
    </source>
</evidence>
<dbReference type="PROSITE" id="PS51845">
    <property type="entry name" value="PDEASE_I_2"/>
    <property type="match status" value="1"/>
</dbReference>
<accession>A0A1Y2F6E8</accession>
<dbReference type="Proteomes" id="UP000193920">
    <property type="component" value="Unassembled WGS sequence"/>
</dbReference>
<dbReference type="Pfam" id="PF00233">
    <property type="entry name" value="PDEase_I"/>
    <property type="match status" value="1"/>
</dbReference>
<sequence>MFVAACIHDYDHPGLSNKFLIQTKDPLAILYNDRSVLENHHCAMSFNILLKENNNFLEHVDKEKFNEFREVIIGLVLATDLAEHFQILSLFKKKILNIPKCVQREDKILLMKILIKCADVSNATKEKSIYKRWVDGIMEEFYRQGDMEKKLNIPLSPFGNRDNANPNSCQKSFIEFIASPIFEAL</sequence>
<feature type="binding site" evidence="3">
    <location>
        <position position="9"/>
    </location>
    <ligand>
        <name>Zn(2+)</name>
        <dbReference type="ChEBI" id="CHEBI:29105"/>
        <label>1</label>
    </ligand>
</feature>
<feature type="binding site" evidence="3">
    <location>
        <position position="119"/>
    </location>
    <ligand>
        <name>Zn(2+)</name>
        <dbReference type="ChEBI" id="CHEBI:29105"/>
        <label>1</label>
    </ligand>
</feature>
<feature type="binding site" evidence="3">
    <location>
        <position position="9"/>
    </location>
    <ligand>
        <name>Zn(2+)</name>
        <dbReference type="ChEBI" id="CHEBI:29105"/>
        <label>2</label>
    </ligand>
</feature>
<dbReference type="PRINTS" id="PR00387">
    <property type="entry name" value="PDIESTERASE1"/>
</dbReference>
<name>A0A1Y2F6E8_9FUNG</name>
<dbReference type="InterPro" id="IPR002073">
    <property type="entry name" value="PDEase_catalytic_dom"/>
</dbReference>
<dbReference type="GO" id="GO:0007165">
    <property type="term" value="P:signal transduction"/>
    <property type="evidence" value="ECO:0007669"/>
    <property type="project" value="InterPro"/>
</dbReference>
<keyword evidence="2" id="KW-0378">Hydrolase</keyword>
<dbReference type="Gene3D" id="1.10.1300.10">
    <property type="entry name" value="3'5'-cyclic nucleotide phosphodiesterase, catalytic domain"/>
    <property type="match status" value="1"/>
</dbReference>
<dbReference type="STRING" id="1754190.A0A1Y2F6E8"/>
<dbReference type="SUPFAM" id="SSF109604">
    <property type="entry name" value="HD-domain/PDEase-like"/>
    <property type="match status" value="1"/>
</dbReference>
<organism evidence="5 6">
    <name type="scientific">Neocallimastix californiae</name>
    <dbReference type="NCBI Taxonomy" id="1754190"/>
    <lineage>
        <taxon>Eukaryota</taxon>
        <taxon>Fungi</taxon>
        <taxon>Fungi incertae sedis</taxon>
        <taxon>Chytridiomycota</taxon>
        <taxon>Chytridiomycota incertae sedis</taxon>
        <taxon>Neocallimastigomycetes</taxon>
        <taxon>Neocallimastigales</taxon>
        <taxon>Neocallimastigaceae</taxon>
        <taxon>Neocallimastix</taxon>
    </lineage>
</organism>
<dbReference type="OrthoDB" id="546632at2759"/>
<evidence type="ECO:0000256" key="3">
    <source>
        <dbReference type="PIRSR" id="PIRSR623088-3"/>
    </source>
</evidence>
<feature type="binding site" evidence="3">
    <location>
        <position position="8"/>
    </location>
    <ligand>
        <name>Zn(2+)</name>
        <dbReference type="ChEBI" id="CHEBI:29105"/>
        <label>1</label>
    </ligand>
</feature>
<dbReference type="InterPro" id="IPR036971">
    <property type="entry name" value="PDEase_catalytic_dom_sf"/>
</dbReference>
<dbReference type="PANTHER" id="PTHR11347">
    <property type="entry name" value="CYCLIC NUCLEOTIDE PHOSPHODIESTERASE"/>
    <property type="match status" value="1"/>
</dbReference>
<protein>
    <submittedName>
        <fullName evidence="5">HD-domain/PDEase-like protein</fullName>
    </submittedName>
</protein>
<dbReference type="AlphaFoldDB" id="A0A1Y2F6E8"/>
<dbReference type="PROSITE" id="PS00126">
    <property type="entry name" value="PDEASE_I_1"/>
    <property type="match status" value="1"/>
</dbReference>
<evidence type="ECO:0000256" key="1">
    <source>
        <dbReference type="ARBA" id="ARBA00022723"/>
    </source>
</evidence>
<dbReference type="InterPro" id="IPR003607">
    <property type="entry name" value="HD/PDEase_dom"/>
</dbReference>
<dbReference type="EMBL" id="MCOG01000015">
    <property type="protein sequence ID" value="ORY79247.1"/>
    <property type="molecule type" value="Genomic_DNA"/>
</dbReference>
<dbReference type="GO" id="GO:0004114">
    <property type="term" value="F:3',5'-cyclic-nucleotide phosphodiesterase activity"/>
    <property type="evidence" value="ECO:0007669"/>
    <property type="project" value="InterPro"/>
</dbReference>
<feature type="domain" description="PDEase" evidence="4">
    <location>
        <begin position="1"/>
        <end position="185"/>
    </location>
</feature>
<evidence type="ECO:0000256" key="2">
    <source>
        <dbReference type="ARBA" id="ARBA00022801"/>
    </source>
</evidence>
<dbReference type="InterPro" id="IPR023088">
    <property type="entry name" value="PDEase"/>
</dbReference>
<comment type="caution">
    <text evidence="5">The sequence shown here is derived from an EMBL/GenBank/DDBJ whole genome shotgun (WGS) entry which is preliminary data.</text>
</comment>
<dbReference type="GO" id="GO:0046872">
    <property type="term" value="F:metal ion binding"/>
    <property type="evidence" value="ECO:0007669"/>
    <property type="project" value="UniProtKB-KW"/>
</dbReference>
<proteinExistence type="predicted"/>
<keyword evidence="1 3" id="KW-0479">Metal-binding</keyword>
<dbReference type="CDD" id="cd00077">
    <property type="entry name" value="HDc"/>
    <property type="match status" value="1"/>
</dbReference>
<dbReference type="InterPro" id="IPR023174">
    <property type="entry name" value="PDEase_CS"/>
</dbReference>
<keyword evidence="6" id="KW-1185">Reference proteome</keyword>
<reference evidence="5 6" key="1">
    <citation type="submission" date="2016-08" db="EMBL/GenBank/DDBJ databases">
        <title>A Parts List for Fungal Cellulosomes Revealed by Comparative Genomics.</title>
        <authorList>
            <consortium name="DOE Joint Genome Institute"/>
            <person name="Haitjema C.H."/>
            <person name="Gilmore S.P."/>
            <person name="Henske J.K."/>
            <person name="Solomon K.V."/>
            <person name="De Groot R."/>
            <person name="Kuo A."/>
            <person name="Mondo S.J."/>
            <person name="Salamov A.A."/>
            <person name="Labutti K."/>
            <person name="Zhao Z."/>
            <person name="Chiniquy J."/>
            <person name="Barry K."/>
            <person name="Brewer H.M."/>
            <person name="Purvine S.O."/>
            <person name="Wright A.T."/>
            <person name="Boxma B."/>
            <person name="Van Alen T."/>
            <person name="Hackstein J.H."/>
            <person name="Baker S.E."/>
            <person name="Grigoriev I.V."/>
            <person name="O'Malley M.A."/>
        </authorList>
    </citation>
    <scope>NUCLEOTIDE SEQUENCE [LARGE SCALE GENOMIC DNA]</scope>
    <source>
        <strain evidence="5 6">G1</strain>
    </source>
</reference>